<proteinExistence type="predicted"/>
<reference evidence="3 4" key="1">
    <citation type="submission" date="2020-08" db="EMBL/GenBank/DDBJ databases">
        <title>Aquariorum lacteus gen. nov., sp. nov., a new member of the family Comamonadaceae, isolated from freshwater aquarium.</title>
        <authorList>
            <person name="Chun S.-J."/>
        </authorList>
    </citation>
    <scope>NUCLEOTIDE SEQUENCE [LARGE SCALE GENOMIC DNA]</scope>
    <source>
        <strain evidence="3 4">SJAQ100</strain>
    </source>
</reference>
<comment type="caution">
    <text evidence="3">The sequence shown here is derived from an EMBL/GenBank/DDBJ whole genome shotgun (WGS) entry which is preliminary data.</text>
</comment>
<dbReference type="Pfam" id="PF00534">
    <property type="entry name" value="Glycos_transf_1"/>
    <property type="match status" value="1"/>
</dbReference>
<dbReference type="GO" id="GO:0016757">
    <property type="term" value="F:glycosyltransferase activity"/>
    <property type="evidence" value="ECO:0007669"/>
    <property type="project" value="InterPro"/>
</dbReference>
<gene>
    <name evidence="3" type="ORF">H4F90_01580</name>
</gene>
<dbReference type="CDD" id="cd03801">
    <property type="entry name" value="GT4_PimA-like"/>
    <property type="match status" value="1"/>
</dbReference>
<feature type="domain" description="Glycosyl transferase family 1" evidence="1">
    <location>
        <begin position="142"/>
        <end position="303"/>
    </location>
</feature>
<evidence type="ECO:0000313" key="4">
    <source>
        <dbReference type="Proteomes" id="UP000586093"/>
    </source>
</evidence>
<evidence type="ECO:0000313" key="3">
    <source>
        <dbReference type="EMBL" id="MBB1160671.1"/>
    </source>
</evidence>
<sequence>MLALGIALKQRGHAVCCAVPGGSWLAGQCEAAGLQVEILRMAGLYDLAALFKLRRLIRQWQADIVHAHLVRASQYAGWAVRGLPAVAVSTVHATNVHKHMRRAKRLIAVSDAVRQNLLRQGHDPSRVITVHNGQSFTPPGPRDALRTELGLPSDAFVLLSAGRFVHAKGQDLMIEALKRCPHPVHLVLVGDHRSGYGQEQLAQAGERVHFLGYRPDVGRLLGVADAYLCASRREAISLSVIEAAAAGLPVIATAVGGIPEVIEDGVQGRLVPPENADALASAICELVANRAVGERWGRAGRQRYEERFTLDHMIDGTEAVYAQALAARA</sequence>
<feature type="domain" description="Glycosyltransferase subfamily 4-like N-terminal" evidence="2">
    <location>
        <begin position="3"/>
        <end position="133"/>
    </location>
</feature>
<dbReference type="InterPro" id="IPR028098">
    <property type="entry name" value="Glyco_trans_4-like_N"/>
</dbReference>
<dbReference type="Gene3D" id="3.40.50.2000">
    <property type="entry name" value="Glycogen Phosphorylase B"/>
    <property type="match status" value="2"/>
</dbReference>
<keyword evidence="3" id="KW-0808">Transferase</keyword>
<protein>
    <submittedName>
        <fullName evidence="3">Glycosyltransferase family 4 protein</fullName>
    </submittedName>
</protein>
<evidence type="ECO:0000259" key="2">
    <source>
        <dbReference type="Pfam" id="PF13439"/>
    </source>
</evidence>
<accession>A0A839HNV8</accession>
<dbReference type="PANTHER" id="PTHR12526">
    <property type="entry name" value="GLYCOSYLTRANSFERASE"/>
    <property type="match status" value="1"/>
</dbReference>
<dbReference type="InterPro" id="IPR001296">
    <property type="entry name" value="Glyco_trans_1"/>
</dbReference>
<dbReference type="Pfam" id="PF13439">
    <property type="entry name" value="Glyco_transf_4"/>
    <property type="match status" value="1"/>
</dbReference>
<evidence type="ECO:0000259" key="1">
    <source>
        <dbReference type="Pfam" id="PF00534"/>
    </source>
</evidence>
<dbReference type="AlphaFoldDB" id="A0A839HNV8"/>
<name>A0A839HNV8_9BURK</name>
<dbReference type="SUPFAM" id="SSF53756">
    <property type="entry name" value="UDP-Glycosyltransferase/glycogen phosphorylase"/>
    <property type="match status" value="1"/>
</dbReference>
<keyword evidence="4" id="KW-1185">Reference proteome</keyword>
<dbReference type="Proteomes" id="UP000586093">
    <property type="component" value="Unassembled WGS sequence"/>
</dbReference>
<dbReference type="EMBL" id="JACIVI010000001">
    <property type="protein sequence ID" value="MBB1160671.1"/>
    <property type="molecule type" value="Genomic_DNA"/>
</dbReference>
<organism evidence="3 4">
    <name type="scientific">Aquariibacter albus</name>
    <dbReference type="NCBI Taxonomy" id="2759899"/>
    <lineage>
        <taxon>Bacteria</taxon>
        <taxon>Pseudomonadati</taxon>
        <taxon>Pseudomonadota</taxon>
        <taxon>Betaproteobacteria</taxon>
        <taxon>Burkholderiales</taxon>
        <taxon>Sphaerotilaceae</taxon>
        <taxon>Aquariibacter</taxon>
    </lineage>
</organism>